<feature type="transmembrane region" description="Helical" evidence="2">
    <location>
        <begin position="6"/>
        <end position="25"/>
    </location>
</feature>
<keyword evidence="2" id="KW-1133">Transmembrane helix</keyword>
<keyword evidence="4" id="KW-1185">Reference proteome</keyword>
<protein>
    <recommendedName>
        <fullName evidence="5">Transmembrane protein</fullName>
    </recommendedName>
</protein>
<keyword evidence="2" id="KW-0472">Membrane</keyword>
<gene>
    <name evidence="3" type="ORF">GPA26_04780</name>
</gene>
<evidence type="ECO:0000256" key="2">
    <source>
        <dbReference type="SAM" id="Phobius"/>
    </source>
</evidence>
<reference evidence="3 4" key="1">
    <citation type="submission" date="2019-12" db="EMBL/GenBank/DDBJ databases">
        <title>Comparative genomics gives insights into the taxonomy of the Azoarcus-Aromatoleum group and reveals separate origins of nif in the plant-associated Azoarcus and non-plant-associated Aromatoleum sub-groups.</title>
        <authorList>
            <person name="Lafos M."/>
            <person name="Maluk M."/>
            <person name="Batista M."/>
            <person name="Junghare M."/>
            <person name="Carmona M."/>
            <person name="Faoro H."/>
            <person name="Cruz L.M."/>
            <person name="Battistoni F."/>
            <person name="De Souza E."/>
            <person name="Pedrosa F."/>
            <person name="Chen W.-M."/>
            <person name="Poole P.S."/>
            <person name="Dixon R.A."/>
            <person name="James E.K."/>
        </authorList>
    </citation>
    <scope>NUCLEOTIDE SEQUENCE [LARGE SCALE GENOMIC DNA]</scope>
    <source>
        <strain evidence="3 4">ToN1</strain>
    </source>
</reference>
<dbReference type="EMBL" id="WTVR01000007">
    <property type="protein sequence ID" value="NMF87793.1"/>
    <property type="molecule type" value="Genomic_DNA"/>
</dbReference>
<evidence type="ECO:0000313" key="3">
    <source>
        <dbReference type="EMBL" id="NMF87793.1"/>
    </source>
</evidence>
<keyword evidence="2" id="KW-0812">Transmembrane</keyword>
<name>A0ABX1MMD3_9RHOO</name>
<evidence type="ECO:0000256" key="1">
    <source>
        <dbReference type="SAM" id="MobiDB-lite"/>
    </source>
</evidence>
<comment type="caution">
    <text evidence="3">The sequence shown here is derived from an EMBL/GenBank/DDBJ whole genome shotgun (WGS) entry which is preliminary data.</text>
</comment>
<feature type="region of interest" description="Disordered" evidence="1">
    <location>
        <begin position="34"/>
        <end position="60"/>
    </location>
</feature>
<accession>A0ABX1MMD3</accession>
<organism evidence="3 4">
    <name type="scientific">Aromatoleum petrolei</name>
    <dbReference type="NCBI Taxonomy" id="76116"/>
    <lineage>
        <taxon>Bacteria</taxon>
        <taxon>Pseudomonadati</taxon>
        <taxon>Pseudomonadota</taxon>
        <taxon>Betaproteobacteria</taxon>
        <taxon>Rhodocyclales</taxon>
        <taxon>Rhodocyclaceae</taxon>
        <taxon>Aromatoleum</taxon>
    </lineage>
</organism>
<dbReference type="RefSeq" id="WP_169205238.1">
    <property type="nucleotide sequence ID" value="NZ_CP059560.1"/>
</dbReference>
<sequence length="60" mass="6727">MDRGWIQFLLVVVPVMSLIGSWLALRAIAERQDRKRCAPKRPEQAACGTKDKTGNKAESE</sequence>
<dbReference type="Proteomes" id="UP000652074">
    <property type="component" value="Unassembled WGS sequence"/>
</dbReference>
<evidence type="ECO:0008006" key="5">
    <source>
        <dbReference type="Google" id="ProtNLM"/>
    </source>
</evidence>
<proteinExistence type="predicted"/>
<evidence type="ECO:0000313" key="4">
    <source>
        <dbReference type="Proteomes" id="UP000652074"/>
    </source>
</evidence>